<keyword evidence="1" id="KW-0479">Metal-binding</keyword>
<dbReference type="GO" id="GO:0003676">
    <property type="term" value="F:nucleic acid binding"/>
    <property type="evidence" value="ECO:0007669"/>
    <property type="project" value="InterPro"/>
</dbReference>
<feature type="domain" description="CCHC-type" evidence="3">
    <location>
        <begin position="330"/>
        <end position="343"/>
    </location>
</feature>
<feature type="compositionally biased region" description="Basic residues" evidence="2">
    <location>
        <begin position="955"/>
        <end position="969"/>
    </location>
</feature>
<dbReference type="InterPro" id="IPR001878">
    <property type="entry name" value="Znf_CCHC"/>
</dbReference>
<protein>
    <recommendedName>
        <fullName evidence="3">CCHC-type domain-containing protein</fullName>
    </recommendedName>
</protein>
<name>A0AA88QGX8_9ASTE</name>
<dbReference type="PANTHER" id="PTHR31286">
    <property type="entry name" value="GLYCINE-RICH CELL WALL STRUCTURAL PROTEIN 1.8-LIKE"/>
    <property type="match status" value="1"/>
</dbReference>
<organism evidence="4 5">
    <name type="scientific">Escallonia rubra</name>
    <dbReference type="NCBI Taxonomy" id="112253"/>
    <lineage>
        <taxon>Eukaryota</taxon>
        <taxon>Viridiplantae</taxon>
        <taxon>Streptophyta</taxon>
        <taxon>Embryophyta</taxon>
        <taxon>Tracheophyta</taxon>
        <taxon>Spermatophyta</taxon>
        <taxon>Magnoliopsida</taxon>
        <taxon>eudicotyledons</taxon>
        <taxon>Gunneridae</taxon>
        <taxon>Pentapetalae</taxon>
        <taxon>asterids</taxon>
        <taxon>campanulids</taxon>
        <taxon>Escalloniales</taxon>
        <taxon>Escalloniaceae</taxon>
        <taxon>Escallonia</taxon>
    </lineage>
</organism>
<evidence type="ECO:0000313" key="5">
    <source>
        <dbReference type="Proteomes" id="UP001187471"/>
    </source>
</evidence>
<dbReference type="Pfam" id="PF14111">
    <property type="entry name" value="DUF4283"/>
    <property type="match status" value="1"/>
</dbReference>
<keyword evidence="5" id="KW-1185">Reference proteome</keyword>
<dbReference type="InterPro" id="IPR040256">
    <property type="entry name" value="At4g02000-like"/>
</dbReference>
<keyword evidence="1" id="KW-0863">Zinc-finger</keyword>
<dbReference type="InterPro" id="IPR025558">
    <property type="entry name" value="DUF4283"/>
</dbReference>
<evidence type="ECO:0000313" key="4">
    <source>
        <dbReference type="EMBL" id="KAK2970384.1"/>
    </source>
</evidence>
<accession>A0AA88QGX8</accession>
<dbReference type="GO" id="GO:0008270">
    <property type="term" value="F:zinc ion binding"/>
    <property type="evidence" value="ECO:0007669"/>
    <property type="project" value="UniProtKB-KW"/>
</dbReference>
<feature type="region of interest" description="Disordered" evidence="2">
    <location>
        <begin position="646"/>
        <end position="705"/>
    </location>
</feature>
<dbReference type="AlphaFoldDB" id="A0AA88QGX8"/>
<comment type="caution">
    <text evidence="4">The sequence shown here is derived from an EMBL/GenBank/DDBJ whole genome shotgun (WGS) entry which is preliminary data.</text>
</comment>
<dbReference type="PANTHER" id="PTHR31286:SF167">
    <property type="entry name" value="OS09G0268800 PROTEIN"/>
    <property type="match status" value="1"/>
</dbReference>
<feature type="compositionally biased region" description="Polar residues" evidence="2">
    <location>
        <begin position="653"/>
        <end position="665"/>
    </location>
</feature>
<reference evidence="4" key="1">
    <citation type="submission" date="2022-12" db="EMBL/GenBank/DDBJ databases">
        <title>Draft genome assemblies for two species of Escallonia (Escalloniales).</title>
        <authorList>
            <person name="Chanderbali A."/>
            <person name="Dervinis C."/>
            <person name="Anghel I."/>
            <person name="Soltis D."/>
            <person name="Soltis P."/>
            <person name="Zapata F."/>
        </authorList>
    </citation>
    <scope>NUCLEOTIDE SEQUENCE</scope>
    <source>
        <strain evidence="4">UCBG92.1500</strain>
        <tissue evidence="4">Leaf</tissue>
    </source>
</reference>
<sequence length="1092" mass="119128">MYQLRHYGTKAPKQGRLERQRQHRSSRRHVGVGVGLAAAGLRVCASADCGRQGRRVASLREAGLRSADCGSQIWLAIIKVDFLQADAQDEVDHGESVRKFQGTVSLLSPLPSSSSPSLFPLLATSSIASSNEEVPEALERFGSMVHLDPQLLSAQQGHWSLTLMGRFADSRIFSPQLVQSVVNQNWELLGPVSVEEVGDVFAFHFSTAEDLELLLSEGPWTIHGSLLILVRWFPFSCVPRLDFSHVDLWVRLHDIPAECFFYEAASDLGAHFGQVIDIDWSHRRQQRRDYFPLPARVHVADPLVAGVFLPTVPEYCNWVWASYERVFRICYHCGVIGHVNTECSLSLHSARRLMETVLARYAPLHTALRYQAQRPLFTSRLWAFANTHRNCTSHISFTNDLEPSFTTDDEMGFSVSISTDSVMGSALSLTPSSSSSSSFHSCDTDLSLQSPEIPLAGSDRSDGEQSGRPVGTLPESSPPVTFPDSSRHFAQVTTGSHVLGDSADAGADTASEAAFASAVWNTTDVLASAVASATFQAAAAKHHLSLVGGLGRRWADFVLGSTARALGIDLFGLFGLSTSPEQSTPFTGPPAPNIRDNNLFWHFISEGTGLLGQYGLELAAVSSASPIIPSPPLAYAAGPSGLDPFAGPASPPLVQSPSPLGQATASGADDPLASPDRRSGLSPVFSLRLSSSSSEESETKKNYVHTTSLLRPSSAASTSTRSLILRSMIMTRAEFLRRIGLDDEASDSSSGSSHHGRKRRAAVMDRGLDTKILSKKLRTLSIPALTLHSDQCGQLSGNSSSTHHLSKLAAPELNPTPLCKPFSVHLPTNAVDFMLLRGKRSIEEERLHDIKKYVAQAATNQKKVPTYIDEIVEKARGHLLRRLVKRYPHQLPHLLRRLRQQYLTSLLHALHLKHPLLHVPLLHAHPRTPQHHPLHRLRELRRHAVPHKPTVAQPHHAHPLHPVRQHGPHHAPGLERLGSVGLGRVGVTEEEQVRHVDVEGRDQLGDEIVPLPHCVGTDAVDEEQVRFVLFGRFGYPAVHEGAAAKVGGDGLQAGGGEGVPEATVSGCRDAEALCHRIQQKLDRQMFLDSGIF</sequence>
<dbReference type="Proteomes" id="UP001187471">
    <property type="component" value="Unassembled WGS sequence"/>
</dbReference>
<feature type="region of interest" description="Disordered" evidence="2">
    <location>
        <begin position="743"/>
        <end position="762"/>
    </location>
</feature>
<feature type="region of interest" description="Disordered" evidence="2">
    <location>
        <begin position="1"/>
        <end position="29"/>
    </location>
</feature>
<feature type="region of interest" description="Disordered" evidence="2">
    <location>
        <begin position="450"/>
        <end position="487"/>
    </location>
</feature>
<proteinExistence type="predicted"/>
<evidence type="ECO:0000259" key="3">
    <source>
        <dbReference type="PROSITE" id="PS50158"/>
    </source>
</evidence>
<gene>
    <name evidence="4" type="ORF">RJ640_007512</name>
</gene>
<evidence type="ECO:0000256" key="2">
    <source>
        <dbReference type="SAM" id="MobiDB-lite"/>
    </source>
</evidence>
<evidence type="ECO:0000256" key="1">
    <source>
        <dbReference type="PROSITE-ProRule" id="PRU00047"/>
    </source>
</evidence>
<keyword evidence="1" id="KW-0862">Zinc</keyword>
<dbReference type="EMBL" id="JAVXUO010002720">
    <property type="protein sequence ID" value="KAK2970384.1"/>
    <property type="molecule type" value="Genomic_DNA"/>
</dbReference>
<dbReference type="PROSITE" id="PS50158">
    <property type="entry name" value="ZF_CCHC"/>
    <property type="match status" value="1"/>
</dbReference>
<feature type="region of interest" description="Disordered" evidence="2">
    <location>
        <begin position="949"/>
        <end position="977"/>
    </location>
</feature>